<feature type="domain" description="Protein kinase" evidence="8">
    <location>
        <begin position="16"/>
        <end position="277"/>
    </location>
</feature>
<dbReference type="InterPro" id="IPR008271">
    <property type="entry name" value="Ser/Thr_kinase_AS"/>
</dbReference>
<dbReference type="PROSITE" id="PS00108">
    <property type="entry name" value="PROTEIN_KINASE_ST"/>
    <property type="match status" value="1"/>
</dbReference>
<protein>
    <recommendedName>
        <fullName evidence="1">non-specific serine/threonine protein kinase</fullName>
        <ecNumber evidence="1">2.7.11.1</ecNumber>
    </recommendedName>
</protein>
<reference evidence="10" key="1">
    <citation type="journal article" date="2019" name="Int. J. Syst. Evol. Microbiol.">
        <title>The Global Catalogue of Microorganisms (GCM) 10K type strain sequencing project: providing services to taxonomists for standard genome sequencing and annotation.</title>
        <authorList>
            <consortium name="The Broad Institute Genomics Platform"/>
            <consortium name="The Broad Institute Genome Sequencing Center for Infectious Disease"/>
            <person name="Wu L."/>
            <person name="Ma J."/>
        </authorList>
    </citation>
    <scope>NUCLEOTIDE SEQUENCE [LARGE SCALE GENOMIC DNA]</scope>
    <source>
        <strain evidence="10">JCM 18537</strain>
    </source>
</reference>
<keyword evidence="3" id="KW-0808">Transferase</keyword>
<feature type="binding site" evidence="7">
    <location>
        <position position="45"/>
    </location>
    <ligand>
        <name>ATP</name>
        <dbReference type="ChEBI" id="CHEBI:30616"/>
    </ligand>
</feature>
<sequence length="496" mass="52430">MSTRRPAAPPPEIPGFHYVDVLGSGGFADVYRYEQELPRRQVAIKVMLADGAVSDAAQFTAEANVMAMLSSHPAIVTVLQAGVAADERPYLVMEYCPGPNLQVRYRREPLSVAETLRIGIPIAGAVETAHRAGVLHRDIKPANILVTEYGRPALTDFGIAATAHAPSEATGMSIPWSPPEAFGDVQRSAPRSDVYQLGATLYTLLAGRSPFEIPGRSNGTADVVDRIQTLPLPRLDRPDVPESLQEVLAKAMARRMADRHPTALALARDLQRIQAELGQTVTPIDIIDERPVAERGDDSDGGRTRVRGVVSIEPQAAGGASVDADTVLRGAVSIEPVDATVIRPPYSAKKADAPRTEISAESARARWPWITAAVVVGVAAAGVVAAGVPALLAPPEPQETTATIAPQDPVAVVPAVEQLTGEVAGDEVVFTWTNPDPEDGDSYIWDAAAIDEEPDPEVTEETSVTVPARGAQTCLTVTLRRANGTSSADETACVGG</sequence>
<dbReference type="PROSITE" id="PS50011">
    <property type="entry name" value="PROTEIN_KINASE_DOM"/>
    <property type="match status" value="1"/>
</dbReference>
<evidence type="ECO:0000256" key="3">
    <source>
        <dbReference type="ARBA" id="ARBA00022679"/>
    </source>
</evidence>
<dbReference type="SMART" id="SM00220">
    <property type="entry name" value="S_TKc"/>
    <property type="match status" value="1"/>
</dbReference>
<dbReference type="EC" id="2.7.11.1" evidence="1"/>
<keyword evidence="6 7" id="KW-0067">ATP-binding</keyword>
<name>A0ABP9A5X4_9MICO</name>
<dbReference type="SUPFAM" id="SSF56112">
    <property type="entry name" value="Protein kinase-like (PK-like)"/>
    <property type="match status" value="1"/>
</dbReference>
<dbReference type="Pfam" id="PF00069">
    <property type="entry name" value="Pkinase"/>
    <property type="match status" value="1"/>
</dbReference>
<dbReference type="InterPro" id="IPR017441">
    <property type="entry name" value="Protein_kinase_ATP_BS"/>
</dbReference>
<evidence type="ECO:0000256" key="4">
    <source>
        <dbReference type="ARBA" id="ARBA00022741"/>
    </source>
</evidence>
<dbReference type="PANTHER" id="PTHR43289">
    <property type="entry name" value="MITOGEN-ACTIVATED PROTEIN KINASE KINASE KINASE 20-RELATED"/>
    <property type="match status" value="1"/>
</dbReference>
<evidence type="ECO:0000313" key="10">
    <source>
        <dbReference type="Proteomes" id="UP001501645"/>
    </source>
</evidence>
<dbReference type="PROSITE" id="PS00107">
    <property type="entry name" value="PROTEIN_KINASE_ATP"/>
    <property type="match status" value="1"/>
</dbReference>
<keyword evidence="2" id="KW-0723">Serine/threonine-protein kinase</keyword>
<dbReference type="InterPro" id="IPR011009">
    <property type="entry name" value="Kinase-like_dom_sf"/>
</dbReference>
<dbReference type="RefSeq" id="WP_345438320.1">
    <property type="nucleotide sequence ID" value="NZ_BAABKO010000003.1"/>
</dbReference>
<keyword evidence="10" id="KW-1185">Reference proteome</keyword>
<evidence type="ECO:0000256" key="2">
    <source>
        <dbReference type="ARBA" id="ARBA00022527"/>
    </source>
</evidence>
<gene>
    <name evidence="9" type="ORF">GCM10023351_18180</name>
</gene>
<accession>A0ABP9A5X4</accession>
<dbReference type="EMBL" id="BAABKO010000003">
    <property type="protein sequence ID" value="GAA4774145.1"/>
    <property type="molecule type" value="Genomic_DNA"/>
</dbReference>
<evidence type="ECO:0000256" key="6">
    <source>
        <dbReference type="ARBA" id="ARBA00022840"/>
    </source>
</evidence>
<dbReference type="Gene3D" id="1.10.510.10">
    <property type="entry name" value="Transferase(Phosphotransferase) domain 1"/>
    <property type="match status" value="1"/>
</dbReference>
<dbReference type="GO" id="GO:0016301">
    <property type="term" value="F:kinase activity"/>
    <property type="evidence" value="ECO:0007669"/>
    <property type="project" value="UniProtKB-KW"/>
</dbReference>
<keyword evidence="4 7" id="KW-0547">Nucleotide-binding</keyword>
<dbReference type="InterPro" id="IPR000719">
    <property type="entry name" value="Prot_kinase_dom"/>
</dbReference>
<evidence type="ECO:0000259" key="8">
    <source>
        <dbReference type="PROSITE" id="PS50011"/>
    </source>
</evidence>
<evidence type="ECO:0000313" key="9">
    <source>
        <dbReference type="EMBL" id="GAA4774145.1"/>
    </source>
</evidence>
<keyword evidence="5 9" id="KW-0418">Kinase</keyword>
<dbReference type="PANTHER" id="PTHR43289:SF6">
    <property type="entry name" value="SERINE_THREONINE-PROTEIN KINASE NEKL-3"/>
    <property type="match status" value="1"/>
</dbReference>
<evidence type="ECO:0000256" key="7">
    <source>
        <dbReference type="PROSITE-ProRule" id="PRU10141"/>
    </source>
</evidence>
<dbReference type="Proteomes" id="UP001501645">
    <property type="component" value="Unassembled WGS sequence"/>
</dbReference>
<organism evidence="9 10">
    <name type="scientific">Microbacterium gilvum</name>
    <dbReference type="NCBI Taxonomy" id="1336204"/>
    <lineage>
        <taxon>Bacteria</taxon>
        <taxon>Bacillati</taxon>
        <taxon>Actinomycetota</taxon>
        <taxon>Actinomycetes</taxon>
        <taxon>Micrococcales</taxon>
        <taxon>Microbacteriaceae</taxon>
        <taxon>Microbacterium</taxon>
    </lineage>
</organism>
<evidence type="ECO:0000256" key="1">
    <source>
        <dbReference type="ARBA" id="ARBA00012513"/>
    </source>
</evidence>
<proteinExistence type="predicted"/>
<comment type="caution">
    <text evidence="9">The sequence shown here is derived from an EMBL/GenBank/DDBJ whole genome shotgun (WGS) entry which is preliminary data.</text>
</comment>
<dbReference type="CDD" id="cd14014">
    <property type="entry name" value="STKc_PknB_like"/>
    <property type="match status" value="1"/>
</dbReference>
<evidence type="ECO:0000256" key="5">
    <source>
        <dbReference type="ARBA" id="ARBA00022777"/>
    </source>
</evidence>